<dbReference type="Gene3D" id="3.40.190.10">
    <property type="entry name" value="Periplasmic binding protein-like II"/>
    <property type="match status" value="2"/>
</dbReference>
<dbReference type="PROSITE" id="PS51318">
    <property type="entry name" value="TAT"/>
    <property type="match status" value="1"/>
</dbReference>
<keyword evidence="3" id="KW-0732">Signal</keyword>
<dbReference type="GO" id="GO:0015846">
    <property type="term" value="P:polyamine transport"/>
    <property type="evidence" value="ECO:0007669"/>
    <property type="project" value="InterPro"/>
</dbReference>
<evidence type="ECO:0000256" key="2">
    <source>
        <dbReference type="ARBA" id="ARBA00022448"/>
    </source>
</evidence>
<dbReference type="GO" id="GO:0042597">
    <property type="term" value="C:periplasmic space"/>
    <property type="evidence" value="ECO:0007669"/>
    <property type="project" value="UniProtKB-SubCell"/>
</dbReference>
<keyword evidence="4" id="KW-0574">Periplasm</keyword>
<accession>A0A212RIX0</accession>
<gene>
    <name evidence="5" type="ORF">SAMN07250955_10985</name>
</gene>
<dbReference type="PRINTS" id="PR00909">
    <property type="entry name" value="SPERMDNBNDNG"/>
</dbReference>
<evidence type="ECO:0000256" key="1">
    <source>
        <dbReference type="ARBA" id="ARBA00004418"/>
    </source>
</evidence>
<organism evidence="5 6">
    <name type="scientific">Arboricoccus pini</name>
    <dbReference type="NCBI Taxonomy" id="1963835"/>
    <lineage>
        <taxon>Bacteria</taxon>
        <taxon>Pseudomonadati</taxon>
        <taxon>Pseudomonadota</taxon>
        <taxon>Alphaproteobacteria</taxon>
        <taxon>Geminicoccales</taxon>
        <taxon>Geminicoccaceae</taxon>
        <taxon>Arboricoccus</taxon>
    </lineage>
</organism>
<sequence length="359" mass="39624">MTVRLSRRHVAGLLSASTALGMIGLPLRRAWAAETITVLNWQGYGTDEKWALQAFTKATGIAVQHDYYSSEPEMITKLRTNPGAYDVAVVNSARTQQLQAEDLLMPLDLSRIPNAVGLTPALRDNPNIHIDGKAYGCAWVWGYNAIAYRQPGIQTPDSYKIFQDPAYEGRLALLDDATNSVAIGALLTAQDMNDPKDLTAVSEQLKAMKKNLKLLWSSEDQWNKGFEAKAFDLAVYWSGASVRSRRTYKLPLGFTAPKEGAIGWFDTLGVPSSSTKAEAALAFVNYMIDPAFYVEWATKVGAPASANGSAMEKLPADDLNRTTHDPALFKSMQFMGPLPDERRQAFADLWEETKAFYAR</sequence>
<comment type="subcellular location">
    <subcellularLocation>
        <location evidence="1">Periplasm</location>
    </subcellularLocation>
</comment>
<dbReference type="PANTHER" id="PTHR30222">
    <property type="entry name" value="SPERMIDINE/PUTRESCINE-BINDING PERIPLASMIC PROTEIN"/>
    <property type="match status" value="1"/>
</dbReference>
<evidence type="ECO:0000313" key="6">
    <source>
        <dbReference type="Proteomes" id="UP000197065"/>
    </source>
</evidence>
<proteinExistence type="predicted"/>
<dbReference type="OrthoDB" id="6776301at2"/>
<keyword evidence="2" id="KW-0813">Transport</keyword>
<dbReference type="InterPro" id="IPR001188">
    <property type="entry name" value="Sperm_putr-bd"/>
</dbReference>
<reference evidence="5 6" key="1">
    <citation type="submission" date="2017-06" db="EMBL/GenBank/DDBJ databases">
        <authorList>
            <person name="Kim H.J."/>
            <person name="Triplett B.A."/>
        </authorList>
    </citation>
    <scope>NUCLEOTIDE SEQUENCE [LARGE SCALE GENOMIC DNA]</scope>
    <source>
        <strain evidence="5 6">B29T1</strain>
    </source>
</reference>
<evidence type="ECO:0000256" key="4">
    <source>
        <dbReference type="ARBA" id="ARBA00022764"/>
    </source>
</evidence>
<dbReference type="SUPFAM" id="SSF53850">
    <property type="entry name" value="Periplasmic binding protein-like II"/>
    <property type="match status" value="1"/>
</dbReference>
<dbReference type="EMBL" id="FYEH01000009">
    <property type="protein sequence ID" value="SNB72378.1"/>
    <property type="molecule type" value="Genomic_DNA"/>
</dbReference>
<dbReference type="RefSeq" id="WP_088562024.1">
    <property type="nucleotide sequence ID" value="NZ_FYEH01000009.1"/>
</dbReference>
<dbReference type="InterPro" id="IPR006059">
    <property type="entry name" value="SBP"/>
</dbReference>
<dbReference type="Pfam" id="PF13416">
    <property type="entry name" value="SBP_bac_8"/>
    <property type="match status" value="1"/>
</dbReference>
<name>A0A212RIX0_9PROT</name>
<dbReference type="PANTHER" id="PTHR30222:SF17">
    <property type="entry name" value="SPERMIDINE_PUTRESCINE-BINDING PERIPLASMIC PROTEIN"/>
    <property type="match status" value="1"/>
</dbReference>
<dbReference type="InterPro" id="IPR006311">
    <property type="entry name" value="TAT_signal"/>
</dbReference>
<protein>
    <submittedName>
        <fullName evidence="5">Spermidine/putrescine transport system substrate-binding protein</fullName>
    </submittedName>
</protein>
<keyword evidence="6" id="KW-1185">Reference proteome</keyword>
<dbReference type="GO" id="GO:0019808">
    <property type="term" value="F:polyamine binding"/>
    <property type="evidence" value="ECO:0007669"/>
    <property type="project" value="InterPro"/>
</dbReference>
<dbReference type="AlphaFoldDB" id="A0A212RIX0"/>
<dbReference type="Proteomes" id="UP000197065">
    <property type="component" value="Unassembled WGS sequence"/>
</dbReference>
<evidence type="ECO:0000256" key="3">
    <source>
        <dbReference type="ARBA" id="ARBA00022729"/>
    </source>
</evidence>
<evidence type="ECO:0000313" key="5">
    <source>
        <dbReference type="EMBL" id="SNB72378.1"/>
    </source>
</evidence>